<dbReference type="EMBL" id="OU015584">
    <property type="protein sequence ID" value="CAG5086470.1"/>
    <property type="molecule type" value="Genomic_DNA"/>
</dbReference>
<proteinExistence type="predicted"/>
<dbReference type="Proteomes" id="UP000683507">
    <property type="component" value="Chromosome"/>
</dbReference>
<sequence length="236" mass="27034">MIALFFSCKKKEGCIDVQRDALMENLYHIEDCYSERRESKFLLSLYNPIAEAYQEIEMPYSQFDMMIGSEQNSASIVQYYKNKVIEEREIAVNKTSAFFYAKSVFMEDFENGGYQSCVEYDLESWNIEYDLLKDTVDILISDIHPFGNSIASNPTNVNKVIIHVPDGLVPGKYEFIHNYVGAWGGPDVFEFTVSSSITSGQEFFEVVTNDSTVIEARLVVSTCDFENSEMMIKCQK</sequence>
<evidence type="ECO:0000313" key="2">
    <source>
        <dbReference type="Proteomes" id="UP000683507"/>
    </source>
</evidence>
<evidence type="ECO:0000313" key="1">
    <source>
        <dbReference type="EMBL" id="CAG5086470.1"/>
    </source>
</evidence>
<name>A0A916JQG6_9FLAO</name>
<protein>
    <submittedName>
        <fullName evidence="1">Uncharacterized protein</fullName>
    </submittedName>
</protein>
<keyword evidence="2" id="KW-1185">Reference proteome</keyword>
<accession>A0A916JQG6</accession>
<organism evidence="1 2">
    <name type="scientific">Parvicella tangerina</name>
    <dbReference type="NCBI Taxonomy" id="2829795"/>
    <lineage>
        <taxon>Bacteria</taxon>
        <taxon>Pseudomonadati</taxon>
        <taxon>Bacteroidota</taxon>
        <taxon>Flavobacteriia</taxon>
        <taxon>Flavobacteriales</taxon>
        <taxon>Parvicellaceae</taxon>
        <taxon>Parvicella</taxon>
    </lineage>
</organism>
<dbReference type="RefSeq" id="WP_258543321.1">
    <property type="nucleotide sequence ID" value="NZ_OU015584.1"/>
</dbReference>
<dbReference type="AlphaFoldDB" id="A0A916JQG6"/>
<reference evidence="1" key="1">
    <citation type="submission" date="2021-04" db="EMBL/GenBank/DDBJ databases">
        <authorList>
            <person name="Rodrigo-Torres L."/>
            <person name="Arahal R. D."/>
            <person name="Lucena T."/>
        </authorList>
    </citation>
    <scope>NUCLEOTIDE SEQUENCE</scope>
    <source>
        <strain evidence="1">AS29M-1</strain>
    </source>
</reference>
<dbReference type="KEGG" id="ptan:CRYO30217_03131"/>
<gene>
    <name evidence="1" type="ORF">CRYO30217_03131</name>
</gene>